<accession>A0A1T5AJW4</accession>
<dbReference type="EMBL" id="FUYM01000002">
    <property type="protein sequence ID" value="SKB35298.1"/>
    <property type="molecule type" value="Genomic_DNA"/>
</dbReference>
<evidence type="ECO:0008006" key="3">
    <source>
        <dbReference type="Google" id="ProtNLM"/>
    </source>
</evidence>
<name>A0A1T5AJW4_9SPHN</name>
<dbReference type="AlphaFoldDB" id="A0A1T5AJW4"/>
<organism evidence="1 2">
    <name type="scientific">Rhizorhabdus histidinilytica</name>
    <dbReference type="NCBI Taxonomy" id="439228"/>
    <lineage>
        <taxon>Bacteria</taxon>
        <taxon>Pseudomonadati</taxon>
        <taxon>Pseudomonadota</taxon>
        <taxon>Alphaproteobacteria</taxon>
        <taxon>Sphingomonadales</taxon>
        <taxon>Sphingomonadaceae</taxon>
        <taxon>Rhizorhabdus</taxon>
    </lineage>
</organism>
<gene>
    <name evidence="1" type="ORF">SAMN06295920_10241</name>
</gene>
<dbReference type="InterPro" id="IPR008320">
    <property type="entry name" value="UCP032025"/>
</dbReference>
<protein>
    <recommendedName>
        <fullName evidence="3">DUF1489 family protein</fullName>
    </recommendedName>
</protein>
<reference evidence="2" key="1">
    <citation type="submission" date="2017-02" db="EMBL/GenBank/DDBJ databases">
        <authorList>
            <person name="Varghese N."/>
            <person name="Submissions S."/>
        </authorList>
    </citation>
    <scope>NUCLEOTIDE SEQUENCE [LARGE SCALE GENOMIC DNA]</scope>
    <source>
        <strain evidence="2">UM2</strain>
    </source>
</reference>
<proteinExistence type="predicted"/>
<evidence type="ECO:0000313" key="1">
    <source>
        <dbReference type="EMBL" id="SKB35298.1"/>
    </source>
</evidence>
<dbReference type="OrthoDB" id="9798292at2"/>
<dbReference type="STRING" id="439228.SAMN06295920_10241"/>
<keyword evidence="2" id="KW-1185">Reference proteome</keyword>
<dbReference type="RefSeq" id="WP_079646755.1">
    <property type="nucleotide sequence ID" value="NZ_FUYM01000002.1"/>
</dbReference>
<evidence type="ECO:0000313" key="2">
    <source>
        <dbReference type="Proteomes" id="UP000189818"/>
    </source>
</evidence>
<dbReference type="Proteomes" id="UP000189818">
    <property type="component" value="Unassembled WGS sequence"/>
</dbReference>
<sequence>MDGMSPLNITKIAYGCDGFDDLRARLAARIERGEQIVLTTRYMPKRADEMAGGSLYWISQHRFGLRQPLVGFSELEGGRCGIVLAPVLIPVEPRPRRAHQGWRYLSAEDAPKDLPEGGEAGSQIPVALHAELAAMGLI</sequence>
<dbReference type="Pfam" id="PF07370">
    <property type="entry name" value="DUF1489"/>
    <property type="match status" value="1"/>
</dbReference>
<dbReference type="PIRSF" id="PIRSF032025">
    <property type="entry name" value="UCP032025"/>
    <property type="match status" value="1"/>
</dbReference>